<dbReference type="STRING" id="1893.SAMN02787144_1001562"/>
<reference evidence="4 5" key="1">
    <citation type="submission" date="2016-11" db="EMBL/GenBank/DDBJ databases">
        <authorList>
            <person name="Jaros S."/>
            <person name="Januszkiewicz K."/>
            <person name="Wedrychowicz H."/>
        </authorList>
    </citation>
    <scope>NUCLEOTIDE SEQUENCE [LARGE SCALE GENOMIC DNA]</scope>
    <source>
        <strain evidence="4 5">OK807</strain>
    </source>
</reference>
<organism evidence="4 5">
    <name type="scientific">Streptomyces atratus</name>
    <dbReference type="NCBI Taxonomy" id="1893"/>
    <lineage>
        <taxon>Bacteria</taxon>
        <taxon>Bacillati</taxon>
        <taxon>Actinomycetota</taxon>
        <taxon>Actinomycetes</taxon>
        <taxon>Kitasatosporales</taxon>
        <taxon>Streptomycetaceae</taxon>
        <taxon>Streptomyces</taxon>
    </lineage>
</organism>
<dbReference type="AlphaFoldDB" id="A0A1K1UIR7"/>
<protein>
    <recommendedName>
        <fullName evidence="3">DUF4190 domain-containing protein</fullName>
    </recommendedName>
</protein>
<sequence>MADQSGIAGGANGTQAPGGPGYDAQPPAGYGYPGGAPLPSGKATASMVLGILGLVLIPIILPIIALCLGISAKRMADRGQGGGRGQAVAGIVMGSVGIAFAVLGITVATIQGISAM</sequence>
<feature type="transmembrane region" description="Helical" evidence="2">
    <location>
        <begin position="91"/>
        <end position="113"/>
    </location>
</feature>
<proteinExistence type="predicted"/>
<evidence type="ECO:0000259" key="3">
    <source>
        <dbReference type="Pfam" id="PF13828"/>
    </source>
</evidence>
<dbReference type="EMBL" id="FPJO01000001">
    <property type="protein sequence ID" value="SFX12221.1"/>
    <property type="molecule type" value="Genomic_DNA"/>
</dbReference>
<feature type="transmembrane region" description="Helical" evidence="2">
    <location>
        <begin position="47"/>
        <end position="70"/>
    </location>
</feature>
<dbReference type="Pfam" id="PF13828">
    <property type="entry name" value="DUF4190"/>
    <property type="match status" value="1"/>
</dbReference>
<dbReference type="Proteomes" id="UP000181909">
    <property type="component" value="Unassembled WGS sequence"/>
</dbReference>
<keyword evidence="2" id="KW-1133">Transmembrane helix</keyword>
<gene>
    <name evidence="4" type="ORF">SAMN02787144_1001562</name>
</gene>
<evidence type="ECO:0000256" key="1">
    <source>
        <dbReference type="SAM" id="MobiDB-lite"/>
    </source>
</evidence>
<accession>A0A1K1UIR7</accession>
<evidence type="ECO:0000256" key="2">
    <source>
        <dbReference type="SAM" id="Phobius"/>
    </source>
</evidence>
<keyword evidence="2" id="KW-0472">Membrane</keyword>
<evidence type="ECO:0000313" key="5">
    <source>
        <dbReference type="Proteomes" id="UP000181909"/>
    </source>
</evidence>
<name>A0A1K1UIR7_STRAR</name>
<feature type="compositionally biased region" description="Gly residues" evidence="1">
    <location>
        <begin position="7"/>
        <end position="21"/>
    </location>
</feature>
<keyword evidence="2" id="KW-0812">Transmembrane</keyword>
<evidence type="ECO:0000313" key="4">
    <source>
        <dbReference type="EMBL" id="SFX12221.1"/>
    </source>
</evidence>
<dbReference type="InterPro" id="IPR025241">
    <property type="entry name" value="DUF4190"/>
</dbReference>
<feature type="region of interest" description="Disordered" evidence="1">
    <location>
        <begin position="1"/>
        <end position="27"/>
    </location>
</feature>
<feature type="domain" description="DUF4190" evidence="3">
    <location>
        <begin position="43"/>
        <end position="103"/>
    </location>
</feature>